<accession>A0A117I9Y3</accession>
<organism evidence="1 2">
    <name type="scientific">Mycolicibacterium canariasense</name>
    <name type="common">Mycobacterium canariasense</name>
    <dbReference type="NCBI Taxonomy" id="228230"/>
    <lineage>
        <taxon>Bacteria</taxon>
        <taxon>Bacillati</taxon>
        <taxon>Actinomycetota</taxon>
        <taxon>Actinomycetes</taxon>
        <taxon>Mycobacteriales</taxon>
        <taxon>Mycobacteriaceae</taxon>
        <taxon>Mycolicibacterium</taxon>
    </lineage>
</organism>
<sequence length="123" mass="13409">MTAFAMGDANRGNPVRVFDWVKAAKIITERGAQDASAGLSGDWEWTGGEIFADGQPVPEDDTYVYLASTWAIPELDVDGDIIDCWTWQSDTPGWDPKKQTGGWGSGTYWPAEALAILEAEPVK</sequence>
<dbReference type="Proteomes" id="UP000069443">
    <property type="component" value="Unassembled WGS sequence"/>
</dbReference>
<dbReference type="STRING" id="228230.RMCC_2476"/>
<evidence type="ECO:0000313" key="1">
    <source>
        <dbReference type="EMBL" id="GAS95510.1"/>
    </source>
</evidence>
<evidence type="ECO:0000313" key="2">
    <source>
        <dbReference type="Proteomes" id="UP000069443"/>
    </source>
</evidence>
<reference evidence="2" key="2">
    <citation type="submission" date="2016-02" db="EMBL/GenBank/DDBJ databases">
        <title>Draft genome sequence of five rapidly growing Mycobacterium species.</title>
        <authorList>
            <person name="Katahira K."/>
            <person name="Gotou Y."/>
            <person name="Iida K."/>
            <person name="Ogura Y."/>
            <person name="Hayashi T."/>
        </authorList>
    </citation>
    <scope>NUCLEOTIDE SEQUENCE [LARGE SCALE GENOMIC DNA]</scope>
    <source>
        <strain evidence="2">JCM15298</strain>
    </source>
</reference>
<keyword evidence="2" id="KW-1185">Reference proteome</keyword>
<gene>
    <name evidence="1" type="ORF">RMCC_2476</name>
</gene>
<protein>
    <submittedName>
        <fullName evidence="1">Uncharacterized protein</fullName>
    </submittedName>
</protein>
<dbReference type="RefSeq" id="WP_062656691.1">
    <property type="nucleotide sequence ID" value="NZ_BCSY01000039.1"/>
</dbReference>
<proteinExistence type="predicted"/>
<comment type="caution">
    <text evidence="1">The sequence shown here is derived from an EMBL/GenBank/DDBJ whole genome shotgun (WGS) entry which is preliminary data.</text>
</comment>
<dbReference type="EMBL" id="BCSY01000039">
    <property type="protein sequence ID" value="GAS95510.1"/>
    <property type="molecule type" value="Genomic_DNA"/>
</dbReference>
<name>A0A117I9Y3_MYCCR</name>
<reference evidence="2" key="1">
    <citation type="journal article" date="2016" name="Genome Announc.">
        <title>Draft Genome Sequences of Five Rapidly Growing Mycobacterium Species, M. thermoresistibile, M. fortuitum subsp. acetamidolyticum, M. canariasense, M. brisbanense, and M. novocastrense.</title>
        <authorList>
            <person name="Katahira K."/>
            <person name="Ogura Y."/>
            <person name="Gotoh Y."/>
            <person name="Hayashi T."/>
        </authorList>
    </citation>
    <scope>NUCLEOTIDE SEQUENCE [LARGE SCALE GENOMIC DNA]</scope>
    <source>
        <strain evidence="2">JCM15298</strain>
    </source>
</reference>
<dbReference type="OrthoDB" id="9553630at2"/>
<dbReference type="AlphaFoldDB" id="A0A117I9Y3"/>